<proteinExistence type="predicted"/>
<evidence type="ECO:0000313" key="2">
    <source>
        <dbReference type="Proteomes" id="UP001177021"/>
    </source>
</evidence>
<gene>
    <name evidence="1" type="ORF">MILVUS5_LOCUS21886</name>
</gene>
<organism evidence="1 2">
    <name type="scientific">Trifolium pratense</name>
    <name type="common">Red clover</name>
    <dbReference type="NCBI Taxonomy" id="57577"/>
    <lineage>
        <taxon>Eukaryota</taxon>
        <taxon>Viridiplantae</taxon>
        <taxon>Streptophyta</taxon>
        <taxon>Embryophyta</taxon>
        <taxon>Tracheophyta</taxon>
        <taxon>Spermatophyta</taxon>
        <taxon>Magnoliopsida</taxon>
        <taxon>eudicotyledons</taxon>
        <taxon>Gunneridae</taxon>
        <taxon>Pentapetalae</taxon>
        <taxon>rosids</taxon>
        <taxon>fabids</taxon>
        <taxon>Fabales</taxon>
        <taxon>Fabaceae</taxon>
        <taxon>Papilionoideae</taxon>
        <taxon>50 kb inversion clade</taxon>
        <taxon>NPAAA clade</taxon>
        <taxon>Hologalegina</taxon>
        <taxon>IRL clade</taxon>
        <taxon>Trifolieae</taxon>
        <taxon>Trifolium</taxon>
    </lineage>
</organism>
<dbReference type="EMBL" id="CASHSV030000206">
    <property type="protein sequence ID" value="CAJ2654827.1"/>
    <property type="molecule type" value="Genomic_DNA"/>
</dbReference>
<reference evidence="1" key="1">
    <citation type="submission" date="2023-10" db="EMBL/GenBank/DDBJ databases">
        <authorList>
            <person name="Rodriguez Cubillos JULIANA M."/>
            <person name="De Vega J."/>
        </authorList>
    </citation>
    <scope>NUCLEOTIDE SEQUENCE</scope>
</reference>
<accession>A0ACB0KH75</accession>
<evidence type="ECO:0000313" key="1">
    <source>
        <dbReference type="EMBL" id="CAJ2654827.1"/>
    </source>
</evidence>
<comment type="caution">
    <text evidence="1">The sequence shown here is derived from an EMBL/GenBank/DDBJ whole genome shotgun (WGS) entry which is preliminary data.</text>
</comment>
<protein>
    <submittedName>
        <fullName evidence="1">Uncharacterized protein</fullName>
    </submittedName>
</protein>
<keyword evidence="2" id="KW-1185">Reference proteome</keyword>
<name>A0ACB0KH75_TRIPR</name>
<sequence length="74" mass="8327">MQITGSLLSNLLDVVEEVQLARVEIRNFVQAFNSHSVCQKSMQKVQNGELCQKHDSNRALFVGMGLQILQRLLA</sequence>
<dbReference type="Proteomes" id="UP001177021">
    <property type="component" value="Unassembled WGS sequence"/>
</dbReference>